<dbReference type="InterPro" id="IPR050463">
    <property type="entry name" value="Gfo/Idh/MocA_oxidrdct_glycsds"/>
</dbReference>
<dbReference type="GO" id="GO:0000166">
    <property type="term" value="F:nucleotide binding"/>
    <property type="evidence" value="ECO:0007669"/>
    <property type="project" value="InterPro"/>
</dbReference>
<protein>
    <recommendedName>
        <fullName evidence="7">Dehydrogenase</fullName>
    </recommendedName>
</protein>
<dbReference type="Pfam" id="PF01408">
    <property type="entry name" value="GFO_IDH_MocA"/>
    <property type="match status" value="1"/>
</dbReference>
<evidence type="ECO:0000313" key="6">
    <source>
        <dbReference type="Proteomes" id="UP000463951"/>
    </source>
</evidence>
<evidence type="ECO:0000259" key="3">
    <source>
        <dbReference type="Pfam" id="PF01408"/>
    </source>
</evidence>
<evidence type="ECO:0000313" key="5">
    <source>
        <dbReference type="EMBL" id="BBJ38084.1"/>
    </source>
</evidence>
<dbReference type="SUPFAM" id="SSF55347">
    <property type="entry name" value="Glyceraldehyde-3-phosphate dehydrogenase-like, C-terminal domain"/>
    <property type="match status" value="1"/>
</dbReference>
<keyword evidence="1" id="KW-0560">Oxidoreductase</keyword>
<dbReference type="Gene3D" id="3.30.360.10">
    <property type="entry name" value="Dihydrodipicolinate Reductase, domain 2"/>
    <property type="match status" value="1"/>
</dbReference>
<dbReference type="InterPro" id="IPR036291">
    <property type="entry name" value="NAD(P)-bd_dom_sf"/>
</dbReference>
<name>A0A499UBB1_9ACTN</name>
<feature type="compositionally biased region" description="Low complexity" evidence="2">
    <location>
        <begin position="345"/>
        <end position="362"/>
    </location>
</feature>
<dbReference type="Pfam" id="PF22725">
    <property type="entry name" value="GFO_IDH_MocA_C3"/>
    <property type="match status" value="1"/>
</dbReference>
<evidence type="ECO:0000259" key="4">
    <source>
        <dbReference type="Pfam" id="PF22725"/>
    </source>
</evidence>
<organism evidence="5 6">
    <name type="scientific">Streptomyces antimycoticus</name>
    <dbReference type="NCBI Taxonomy" id="68175"/>
    <lineage>
        <taxon>Bacteria</taxon>
        <taxon>Bacillati</taxon>
        <taxon>Actinomycetota</taxon>
        <taxon>Actinomycetes</taxon>
        <taxon>Kitasatosporales</taxon>
        <taxon>Streptomycetaceae</taxon>
        <taxon>Streptomyces</taxon>
        <taxon>Streptomyces violaceusniger group</taxon>
    </lineage>
</organism>
<proteinExistence type="predicted"/>
<dbReference type="EMBL" id="AP019620">
    <property type="protein sequence ID" value="BBJ38084.1"/>
    <property type="molecule type" value="Genomic_DNA"/>
</dbReference>
<gene>
    <name evidence="5" type="ORF">SSPO_008020</name>
</gene>
<feature type="domain" description="GFO/IDH/MocA-like oxidoreductase" evidence="4">
    <location>
        <begin position="178"/>
        <end position="318"/>
    </location>
</feature>
<dbReference type="SUPFAM" id="SSF51735">
    <property type="entry name" value="NAD(P)-binding Rossmann-fold domains"/>
    <property type="match status" value="1"/>
</dbReference>
<evidence type="ECO:0000256" key="1">
    <source>
        <dbReference type="ARBA" id="ARBA00023002"/>
    </source>
</evidence>
<feature type="domain" description="Gfo/Idh/MocA-like oxidoreductase N-terminal" evidence="3">
    <location>
        <begin position="43"/>
        <end position="169"/>
    </location>
</feature>
<dbReference type="GO" id="GO:0016491">
    <property type="term" value="F:oxidoreductase activity"/>
    <property type="evidence" value="ECO:0007669"/>
    <property type="project" value="UniProtKB-KW"/>
</dbReference>
<reference evidence="5 6" key="1">
    <citation type="journal article" date="2020" name="Int. J. Syst. Evol. Microbiol.">
        <title>Reclassification of Streptomyces castelarensis and Streptomyces sporoclivatus as later heterotypic synonyms of Streptomyces antimycoticus.</title>
        <authorList>
            <person name="Komaki H."/>
            <person name="Tamura T."/>
        </authorList>
    </citation>
    <scope>NUCLEOTIDE SEQUENCE [LARGE SCALE GENOMIC DNA]</scope>
    <source>
        <strain evidence="5 6">NBRC 100767</strain>
    </source>
</reference>
<evidence type="ECO:0008006" key="7">
    <source>
        <dbReference type="Google" id="ProtNLM"/>
    </source>
</evidence>
<dbReference type="InterPro" id="IPR055170">
    <property type="entry name" value="GFO_IDH_MocA-like_dom"/>
</dbReference>
<dbReference type="Proteomes" id="UP000463951">
    <property type="component" value="Chromosome"/>
</dbReference>
<dbReference type="PANTHER" id="PTHR43818:SF11">
    <property type="entry name" value="BCDNA.GH03377"/>
    <property type="match status" value="1"/>
</dbReference>
<feature type="compositionally biased region" description="Low complexity" evidence="2">
    <location>
        <begin position="323"/>
        <end position="337"/>
    </location>
</feature>
<dbReference type="InterPro" id="IPR000683">
    <property type="entry name" value="Gfo/Idh/MocA-like_OxRdtase_N"/>
</dbReference>
<dbReference type="PANTHER" id="PTHR43818">
    <property type="entry name" value="BCDNA.GH03377"/>
    <property type="match status" value="1"/>
</dbReference>
<accession>A0A499UBB1</accession>
<feature type="region of interest" description="Disordered" evidence="2">
    <location>
        <begin position="321"/>
        <end position="469"/>
    </location>
</feature>
<dbReference type="AlphaFoldDB" id="A0A499UBB1"/>
<evidence type="ECO:0000256" key="2">
    <source>
        <dbReference type="SAM" id="MobiDB-lite"/>
    </source>
</evidence>
<dbReference type="Gene3D" id="3.40.50.720">
    <property type="entry name" value="NAD(P)-binding Rossmann-like Domain"/>
    <property type="match status" value="1"/>
</dbReference>
<sequence>MSPGIVLRKPLLKRFKERRPRSPTLTVKGIHMPTHPRSGKPLSVAVVGAGMAGRTHAAGYRNVNTVYGAGLPPVRLAAIADANVELGEDAARRYGYEKALPSWEAVVEDPSIDAVSIVVGNDLHRPIAEALVAAGKHVLCEKPLAGSLADARAMAEVERTADVVTAVGYTFRRSPAIAAIRDHVRSGELGDLSLFSGRYWCDYATDPNGPLSWRFKGGPGSGALGDVGAHVIDVAEYVAGPIASVSGASLSTQIPKRPLPLGAVVGHNAAPVSDEVGEVENEDTASFTARFQSGLVGTFSLSRTAFGLPNGLSFDVVGLGAGPRSTSTGRPSTSSTTRSRRPARAAHATSSPVRNCRTSRAATRWRRRAWAAATPRCSPTRPGPSSTRWRGSPNHCPPAPRSPTRCEPWRSSRRSSHPPATVARSPRFRPTPDPPHRRRQQWPSSSAPTPPVCTTGPSPRPSTCCGPTA</sequence>